<dbReference type="RefSeq" id="WP_110886486.1">
    <property type="nucleotide sequence ID" value="NZ_QJSX01000006.1"/>
</dbReference>
<dbReference type="Pfam" id="PF13589">
    <property type="entry name" value="HATPase_c_3"/>
    <property type="match status" value="1"/>
</dbReference>
<feature type="region of interest" description="Disordered" evidence="1">
    <location>
        <begin position="1"/>
        <end position="34"/>
    </location>
</feature>
<keyword evidence="3" id="KW-1185">Reference proteome</keyword>
<evidence type="ECO:0000256" key="1">
    <source>
        <dbReference type="SAM" id="MobiDB-lite"/>
    </source>
</evidence>
<reference evidence="2 3" key="1">
    <citation type="submission" date="2018-06" db="EMBL/GenBank/DDBJ databases">
        <title>Genomic Encyclopedia of Type Strains, Phase IV (KMG-IV): sequencing the most valuable type-strain genomes for metagenomic binning, comparative biology and taxonomic classification.</title>
        <authorList>
            <person name="Goeker M."/>
        </authorList>
    </citation>
    <scope>NUCLEOTIDE SEQUENCE [LARGE SCALE GENOMIC DNA]</scope>
    <source>
        <strain evidence="2 3">DSM 18048</strain>
    </source>
</reference>
<dbReference type="Proteomes" id="UP000248326">
    <property type="component" value="Unassembled WGS sequence"/>
</dbReference>
<evidence type="ECO:0000313" key="3">
    <source>
        <dbReference type="Proteomes" id="UP000248326"/>
    </source>
</evidence>
<keyword evidence="2" id="KW-0808">Transferase</keyword>
<keyword evidence="2" id="KW-0418">Kinase</keyword>
<comment type="caution">
    <text evidence="2">The sequence shown here is derived from an EMBL/GenBank/DDBJ whole genome shotgun (WGS) entry which is preliminary data.</text>
</comment>
<name>A0A318SN57_9DEIO</name>
<protein>
    <submittedName>
        <fullName evidence="2">Histidine kinase/DNA gyrase B/HSP90-like ATPase</fullName>
    </submittedName>
</protein>
<dbReference type="InterPro" id="IPR036890">
    <property type="entry name" value="HATPase_C_sf"/>
</dbReference>
<accession>A0A318SN57</accession>
<evidence type="ECO:0000313" key="2">
    <source>
        <dbReference type="EMBL" id="PYE54089.1"/>
    </source>
</evidence>
<dbReference type="AlphaFoldDB" id="A0A318SN57"/>
<dbReference type="EMBL" id="QJSX01000006">
    <property type="protein sequence ID" value="PYE54089.1"/>
    <property type="molecule type" value="Genomic_DNA"/>
</dbReference>
<organism evidence="2 3">
    <name type="scientific">Deinococcus yavapaiensis KR-236</name>
    <dbReference type="NCBI Taxonomy" id="694435"/>
    <lineage>
        <taxon>Bacteria</taxon>
        <taxon>Thermotogati</taxon>
        <taxon>Deinococcota</taxon>
        <taxon>Deinococci</taxon>
        <taxon>Deinococcales</taxon>
        <taxon>Deinococcaceae</taxon>
        <taxon>Deinococcus</taxon>
    </lineage>
</organism>
<dbReference type="SUPFAM" id="SSF55874">
    <property type="entry name" value="ATPase domain of HSP90 chaperone/DNA topoisomerase II/histidine kinase"/>
    <property type="match status" value="1"/>
</dbReference>
<gene>
    <name evidence="2" type="ORF">DES52_10651</name>
</gene>
<proteinExistence type="predicted"/>
<sequence>MTDKNAPSAPVTRRAKPNAPETPVDATPDFPSSRSFFEDTNVLESLRTSEYGFEGGLFEFVDNAIESGAPHVWAGIKTEEKTSTDKNGKKTKTEIVSEVYVVDDGCGMNPKTLHNSLAIGATMRASRRGQSLGIGRFGVGLPLGSISLARRVDVYSRESQNQPFLHTYLDLDEIRAGEQRDIPAPVPAEPPAELAALLQDSSGTIVHLTKCDRLQSDPIKPDKLRRASEVEAGVMNELGRVYRKFIEGGRQIFWNKQRVLLHDPLFVSGPTIFDQPSLDLRAREVDPIVIPLEIPGKPGETADVVVRLSLLPEEWRPEQGAGGWKSNKERHIDDNEGISILRADREVYYGRLPYLLGGGSGQVAYERIDRWWGCEISFPPELDEYFHVRYIKRGAEPVPSLRDKLRERIWLTIKNFRSEIQAVFRKNAPSPFEEQEQPFADAERAFAKASGVLPSGKLGRDVDPEQAQEALEEVASNADVGKGEPKVMEERRKKHLERLQAMPVSIVPVNWPGGSFFESVHAGGKIIVSLNTAHPFYKEVFYPLCGSVEGLTEESDAHMGASTPEQRFARNAMMLILMSFAQAEAFFPKEDQQELINSLRAQWSIALATATKELVKVTGGLGGRE</sequence>
<dbReference type="GO" id="GO:0016301">
    <property type="term" value="F:kinase activity"/>
    <property type="evidence" value="ECO:0007669"/>
    <property type="project" value="UniProtKB-KW"/>
</dbReference>
<dbReference type="OrthoDB" id="9813438at2"/>
<dbReference type="Gene3D" id="3.30.565.10">
    <property type="entry name" value="Histidine kinase-like ATPase, C-terminal domain"/>
    <property type="match status" value="1"/>
</dbReference>